<evidence type="ECO:0000313" key="5">
    <source>
        <dbReference type="EMBL" id="NEC86388.1"/>
    </source>
</evidence>
<dbReference type="PROSITE" id="PS00012">
    <property type="entry name" value="PHOSPHOPANTETHEINE"/>
    <property type="match status" value="1"/>
</dbReference>
<proteinExistence type="predicted"/>
<dbReference type="InterPro" id="IPR036736">
    <property type="entry name" value="ACP-like_sf"/>
</dbReference>
<dbReference type="AlphaFoldDB" id="A0A6B3BQ10"/>
<keyword evidence="1" id="KW-0596">Phosphopantetheine</keyword>
<dbReference type="InterPro" id="IPR006162">
    <property type="entry name" value="Ppantetheine_attach_site"/>
</dbReference>
<dbReference type="PROSITE" id="PS50075">
    <property type="entry name" value="CARRIER"/>
    <property type="match status" value="1"/>
</dbReference>
<evidence type="ECO:0000256" key="3">
    <source>
        <dbReference type="SAM" id="MobiDB-lite"/>
    </source>
</evidence>
<feature type="compositionally biased region" description="Polar residues" evidence="3">
    <location>
        <begin position="92"/>
        <end position="106"/>
    </location>
</feature>
<evidence type="ECO:0000256" key="2">
    <source>
        <dbReference type="ARBA" id="ARBA00022553"/>
    </source>
</evidence>
<feature type="domain" description="Carrier" evidence="4">
    <location>
        <begin position="1"/>
        <end position="78"/>
    </location>
</feature>
<name>A0A6B3BQ10_9ACTN</name>
<sequence length="106" mass="10936">MSASYGQIVGILTDSLGRSRAALRPESTFAGLGLDSLALLELGVIVEERTGARLEGVDARSTLAETATALDHALASRPADCAAHGLPPSPTEPSEQVLPTTVEPSR</sequence>
<dbReference type="SUPFAM" id="SSF47336">
    <property type="entry name" value="ACP-like"/>
    <property type="match status" value="1"/>
</dbReference>
<dbReference type="Pfam" id="PF00550">
    <property type="entry name" value="PP-binding"/>
    <property type="match status" value="1"/>
</dbReference>
<reference evidence="5" key="1">
    <citation type="submission" date="2020-01" db="EMBL/GenBank/DDBJ databases">
        <title>Insect and environment-associated Actinomycetes.</title>
        <authorList>
            <person name="Currrie C."/>
            <person name="Chevrette M."/>
            <person name="Carlson C."/>
            <person name="Stubbendieck R."/>
            <person name="Wendt-Pienkowski E."/>
        </authorList>
    </citation>
    <scope>NUCLEOTIDE SEQUENCE</scope>
    <source>
        <strain evidence="5">SID12501</strain>
    </source>
</reference>
<organism evidence="5">
    <name type="scientific">Streptomyces sp. SID12501</name>
    <dbReference type="NCBI Taxonomy" id="2706042"/>
    <lineage>
        <taxon>Bacteria</taxon>
        <taxon>Bacillati</taxon>
        <taxon>Actinomycetota</taxon>
        <taxon>Actinomycetes</taxon>
        <taxon>Kitasatosporales</taxon>
        <taxon>Streptomycetaceae</taxon>
        <taxon>Streptomyces</taxon>
    </lineage>
</organism>
<evidence type="ECO:0000256" key="1">
    <source>
        <dbReference type="ARBA" id="ARBA00022450"/>
    </source>
</evidence>
<dbReference type="InterPro" id="IPR009081">
    <property type="entry name" value="PP-bd_ACP"/>
</dbReference>
<protein>
    <submittedName>
        <fullName evidence="5">Acyl carrier protein</fullName>
    </submittedName>
</protein>
<gene>
    <name evidence="5" type="ORF">G3I71_11275</name>
</gene>
<accession>A0A6B3BQ10</accession>
<feature type="region of interest" description="Disordered" evidence="3">
    <location>
        <begin position="80"/>
        <end position="106"/>
    </location>
</feature>
<keyword evidence="2" id="KW-0597">Phosphoprotein</keyword>
<evidence type="ECO:0000259" key="4">
    <source>
        <dbReference type="PROSITE" id="PS50075"/>
    </source>
</evidence>
<dbReference type="RefSeq" id="WP_164313850.1">
    <property type="nucleotide sequence ID" value="NZ_JAAGLU010000008.1"/>
</dbReference>
<dbReference type="Gene3D" id="1.10.1200.10">
    <property type="entry name" value="ACP-like"/>
    <property type="match status" value="1"/>
</dbReference>
<comment type="caution">
    <text evidence="5">The sequence shown here is derived from an EMBL/GenBank/DDBJ whole genome shotgun (WGS) entry which is preliminary data.</text>
</comment>
<dbReference type="EMBL" id="JAAGLU010000008">
    <property type="protein sequence ID" value="NEC86388.1"/>
    <property type="molecule type" value="Genomic_DNA"/>
</dbReference>